<dbReference type="CDD" id="cd07262">
    <property type="entry name" value="VOC_like"/>
    <property type="match status" value="1"/>
</dbReference>
<keyword evidence="3" id="KW-1185">Reference proteome</keyword>
<dbReference type="Gene3D" id="3.10.180.10">
    <property type="entry name" value="2,3-Dihydroxybiphenyl 1,2-Dioxygenase, domain 1"/>
    <property type="match status" value="1"/>
</dbReference>
<dbReference type="EMBL" id="CACSIP010000012">
    <property type="protein sequence ID" value="CAA0109211.1"/>
    <property type="molecule type" value="Genomic_DNA"/>
</dbReference>
<dbReference type="PANTHER" id="PTHR35006:SF2">
    <property type="entry name" value="GLYOXALASE FAMILY PROTEIN (AFU_ORTHOLOGUE AFUA_5G14830)"/>
    <property type="match status" value="1"/>
</dbReference>
<protein>
    <recommendedName>
        <fullName evidence="1">VOC domain-containing protein</fullName>
    </recommendedName>
</protein>
<name>A0A5S9PXM7_MYCVN</name>
<dbReference type="Pfam" id="PF00903">
    <property type="entry name" value="Glyoxalase"/>
    <property type="match status" value="1"/>
</dbReference>
<evidence type="ECO:0000313" key="3">
    <source>
        <dbReference type="Proteomes" id="UP000430146"/>
    </source>
</evidence>
<accession>A0A5S9PXM7</accession>
<evidence type="ECO:0000313" key="2">
    <source>
        <dbReference type="EMBL" id="CAA0109211.1"/>
    </source>
</evidence>
<sequence>MYGELMIDHFGINCADWEKSKAFYDKVLGVLGFTRQMDFQVAIGYGVDGKPDFWIADMNTGDAAGPNREVHLAFQAADADAVQAFYDAALESGAESLHAPRLWPEYHPGYFGAFVRDPDGNNVEAVFHGFPAGAAHV</sequence>
<dbReference type="AlphaFoldDB" id="A0A5S9PXM7"/>
<reference evidence="2 3" key="1">
    <citation type="submission" date="2019-11" db="EMBL/GenBank/DDBJ databases">
        <authorList>
            <person name="Holert J."/>
        </authorList>
    </citation>
    <scope>NUCLEOTIDE SEQUENCE [LARGE SCALE GENOMIC DNA]</scope>
    <source>
        <strain evidence="2">BC8_1</strain>
    </source>
</reference>
<organism evidence="2 3">
    <name type="scientific">Mycolicibacterium vanbaalenii</name>
    <name type="common">Mycobacterium vanbaalenii</name>
    <dbReference type="NCBI Taxonomy" id="110539"/>
    <lineage>
        <taxon>Bacteria</taxon>
        <taxon>Bacillati</taxon>
        <taxon>Actinomycetota</taxon>
        <taxon>Actinomycetes</taxon>
        <taxon>Mycobacteriales</taxon>
        <taxon>Mycobacteriaceae</taxon>
        <taxon>Mycolicibacterium</taxon>
    </lineage>
</organism>
<dbReference type="Proteomes" id="UP000430146">
    <property type="component" value="Unassembled WGS sequence"/>
</dbReference>
<dbReference type="InterPro" id="IPR037523">
    <property type="entry name" value="VOC_core"/>
</dbReference>
<gene>
    <name evidence="2" type="ORF">AELLOGFF_00692</name>
</gene>
<dbReference type="InterPro" id="IPR029068">
    <property type="entry name" value="Glyas_Bleomycin-R_OHBP_Dase"/>
</dbReference>
<dbReference type="InterPro" id="IPR004360">
    <property type="entry name" value="Glyas_Fos-R_dOase_dom"/>
</dbReference>
<proteinExistence type="predicted"/>
<evidence type="ECO:0000259" key="1">
    <source>
        <dbReference type="PROSITE" id="PS51819"/>
    </source>
</evidence>
<dbReference type="PANTHER" id="PTHR35006">
    <property type="entry name" value="GLYOXALASE FAMILY PROTEIN (AFU_ORTHOLOGUE AFUA_5G14830)"/>
    <property type="match status" value="1"/>
</dbReference>
<dbReference type="PROSITE" id="PS51819">
    <property type="entry name" value="VOC"/>
    <property type="match status" value="1"/>
</dbReference>
<feature type="domain" description="VOC" evidence="1">
    <location>
        <begin position="6"/>
        <end position="128"/>
    </location>
</feature>
<dbReference type="SUPFAM" id="SSF54593">
    <property type="entry name" value="Glyoxalase/Bleomycin resistance protein/Dihydroxybiphenyl dioxygenase"/>
    <property type="match status" value="1"/>
</dbReference>